<sequence length="332" mass="37198">MPTPVASTVRELAPLILMSSARRDLEASCVAKSLVNVTELNILWQPGAASRTGYSPYCPILAQFLPVLGCNLLSLSLDIPSSIFGAFAPSSTQFTHLNNLQELKIRFFLDIDKNGNHEHVPENIEPLAFFINGLSPTLAALEVETSGHILLSSFFNAMTPFPCLKKLRLFIPFDLIHIQDPSGLNRLLRHHTLTDLTLRCRLCPVHYQPQLFNAGEWFKLCFQGVFFDEIQKLQLGFGYPFRIEPDHLEPMKPLSLTTTSLTVMDVCLSHTQVVVMFSTLDWAPLTFLSLWVETVSPELIELLAAQCPRLNRLVLETDNISAAEGDRIHSNE</sequence>
<name>A0A9P7GH08_9AGAR</name>
<dbReference type="EMBL" id="JABCKI010000442">
    <property type="protein sequence ID" value="KAG5650477.1"/>
    <property type="molecule type" value="Genomic_DNA"/>
</dbReference>
<dbReference type="OrthoDB" id="2915292at2759"/>
<keyword evidence="2" id="KW-1185">Reference proteome</keyword>
<dbReference type="AlphaFoldDB" id="A0A9P7GH08"/>
<comment type="caution">
    <text evidence="1">The sequence shown here is derived from an EMBL/GenBank/DDBJ whole genome shotgun (WGS) entry which is preliminary data.</text>
</comment>
<gene>
    <name evidence="1" type="ORF">H0H81_012129</name>
</gene>
<protein>
    <submittedName>
        <fullName evidence="1">Uncharacterized protein</fullName>
    </submittedName>
</protein>
<organism evidence="1 2">
    <name type="scientific">Sphagnurus paluster</name>
    <dbReference type="NCBI Taxonomy" id="117069"/>
    <lineage>
        <taxon>Eukaryota</taxon>
        <taxon>Fungi</taxon>
        <taxon>Dikarya</taxon>
        <taxon>Basidiomycota</taxon>
        <taxon>Agaricomycotina</taxon>
        <taxon>Agaricomycetes</taxon>
        <taxon>Agaricomycetidae</taxon>
        <taxon>Agaricales</taxon>
        <taxon>Tricholomatineae</taxon>
        <taxon>Lyophyllaceae</taxon>
        <taxon>Sphagnurus</taxon>
    </lineage>
</organism>
<feature type="non-terminal residue" evidence="1">
    <location>
        <position position="332"/>
    </location>
</feature>
<evidence type="ECO:0000313" key="1">
    <source>
        <dbReference type="EMBL" id="KAG5650477.1"/>
    </source>
</evidence>
<proteinExistence type="predicted"/>
<reference evidence="1" key="1">
    <citation type="submission" date="2021-02" db="EMBL/GenBank/DDBJ databases">
        <authorList>
            <person name="Nieuwenhuis M."/>
            <person name="Van De Peppel L.J.J."/>
        </authorList>
    </citation>
    <scope>NUCLEOTIDE SEQUENCE</scope>
    <source>
        <strain evidence="1">D49</strain>
    </source>
</reference>
<reference evidence="1" key="2">
    <citation type="submission" date="2021-10" db="EMBL/GenBank/DDBJ databases">
        <title>Phylogenomics reveals ancestral predisposition of the termite-cultivated fungus Termitomyces towards a domesticated lifestyle.</title>
        <authorList>
            <person name="Auxier B."/>
            <person name="Grum-Grzhimaylo A."/>
            <person name="Cardenas M.E."/>
            <person name="Lodge J.D."/>
            <person name="Laessoe T."/>
            <person name="Pedersen O."/>
            <person name="Smith M.E."/>
            <person name="Kuyper T.W."/>
            <person name="Franco-Molano E.A."/>
            <person name="Baroni T.J."/>
            <person name="Aanen D.K."/>
        </authorList>
    </citation>
    <scope>NUCLEOTIDE SEQUENCE</scope>
    <source>
        <strain evidence="1">D49</strain>
    </source>
</reference>
<evidence type="ECO:0000313" key="2">
    <source>
        <dbReference type="Proteomes" id="UP000717328"/>
    </source>
</evidence>
<accession>A0A9P7GH08</accession>
<dbReference type="Proteomes" id="UP000717328">
    <property type="component" value="Unassembled WGS sequence"/>
</dbReference>